<dbReference type="Proteomes" id="UP001408356">
    <property type="component" value="Unassembled WGS sequence"/>
</dbReference>
<feature type="compositionally biased region" description="Polar residues" evidence="1">
    <location>
        <begin position="481"/>
        <end position="499"/>
    </location>
</feature>
<organism evidence="3 4">
    <name type="scientific">Seiridium unicorne</name>
    <dbReference type="NCBI Taxonomy" id="138068"/>
    <lineage>
        <taxon>Eukaryota</taxon>
        <taxon>Fungi</taxon>
        <taxon>Dikarya</taxon>
        <taxon>Ascomycota</taxon>
        <taxon>Pezizomycotina</taxon>
        <taxon>Sordariomycetes</taxon>
        <taxon>Xylariomycetidae</taxon>
        <taxon>Amphisphaeriales</taxon>
        <taxon>Sporocadaceae</taxon>
        <taxon>Seiridium</taxon>
    </lineage>
</organism>
<accession>A0ABR2UT89</accession>
<feature type="region of interest" description="Disordered" evidence="1">
    <location>
        <begin position="481"/>
        <end position="544"/>
    </location>
</feature>
<evidence type="ECO:0000313" key="4">
    <source>
        <dbReference type="Proteomes" id="UP001408356"/>
    </source>
</evidence>
<evidence type="ECO:0000259" key="2">
    <source>
        <dbReference type="Pfam" id="PF24355"/>
    </source>
</evidence>
<reference evidence="3 4" key="1">
    <citation type="journal article" date="2024" name="J. Plant Pathol.">
        <title>Sequence and assembly of the genome of Seiridium unicorne, isolate CBS 538.82, causal agent of cypress canker disease.</title>
        <authorList>
            <person name="Scali E."/>
            <person name="Rocca G.D."/>
            <person name="Danti R."/>
            <person name="Garbelotto M."/>
            <person name="Barberini S."/>
            <person name="Baroncelli R."/>
            <person name="Emiliani G."/>
        </authorList>
    </citation>
    <scope>NUCLEOTIDE SEQUENCE [LARGE SCALE GENOMIC DNA]</scope>
    <source>
        <strain evidence="3 4">BM-138-508</strain>
    </source>
</reference>
<evidence type="ECO:0000256" key="1">
    <source>
        <dbReference type="SAM" id="MobiDB-lite"/>
    </source>
</evidence>
<comment type="caution">
    <text evidence="3">The sequence shown here is derived from an EMBL/GenBank/DDBJ whole genome shotgun (WGS) entry which is preliminary data.</text>
</comment>
<feature type="compositionally biased region" description="Low complexity" evidence="1">
    <location>
        <begin position="575"/>
        <end position="598"/>
    </location>
</feature>
<dbReference type="Pfam" id="PF24355">
    <property type="entry name" value="DUF7514"/>
    <property type="match status" value="1"/>
</dbReference>
<proteinExistence type="predicted"/>
<feature type="compositionally biased region" description="Basic and acidic residues" evidence="1">
    <location>
        <begin position="610"/>
        <end position="619"/>
    </location>
</feature>
<dbReference type="PANTHER" id="PTHR39611:SF2">
    <property type="entry name" value="HYDROXYPROLINE-RICH GLYCOPROTEIN DZ-HRGP"/>
    <property type="match status" value="1"/>
</dbReference>
<keyword evidence="4" id="KW-1185">Reference proteome</keyword>
<gene>
    <name evidence="3" type="ORF">SUNI508_08672</name>
</gene>
<name>A0ABR2UT89_9PEZI</name>
<feature type="compositionally biased region" description="Basic and acidic residues" evidence="1">
    <location>
        <begin position="1"/>
        <end position="13"/>
    </location>
</feature>
<evidence type="ECO:0000313" key="3">
    <source>
        <dbReference type="EMBL" id="KAK9417521.1"/>
    </source>
</evidence>
<feature type="region of interest" description="Disordered" evidence="1">
    <location>
        <begin position="568"/>
        <end position="714"/>
    </location>
</feature>
<dbReference type="PANTHER" id="PTHR39611">
    <property type="entry name" value="HYDROXYPROLINE-RICH GLYCOPROTEIN DZ-HRGP-RELATED"/>
    <property type="match status" value="1"/>
</dbReference>
<feature type="region of interest" description="Disordered" evidence="1">
    <location>
        <begin position="1"/>
        <end position="70"/>
    </location>
</feature>
<feature type="domain" description="DUF7514" evidence="2">
    <location>
        <begin position="196"/>
        <end position="366"/>
    </location>
</feature>
<sequence length="714" mass="79525">MPQERHPDPERASVPRLNIMEWAAPSSQGIHTEEPDDISPRSKSERHGRQEPSPRKPDTAEPPTNNRDIDYVATTPVPLTKQVLDQHIANCAPLDDIRRIIREEGHTLLSEGLKKFMSVTESHGFGSVSSASGSIVSSPSLDHGQSVPLTSASGIGSATFVAQRPNLHFIDRRTFAKRPTGGVKATSSSHPPTEWGQLFDESGYATLRLGQVLRGLAHHITNEYVPKESLVVTPEKLAAFYTKYRLEAEAIPFLDIFTSKARDLDNCLVEFYEDLKCQYHLVQKDNHGRPWIPALTPTGFTQYLTICMLAYPDQEFRRFENIVADVPIIADGPVQWGTTDKLPRTIIRSCLPARFDSKSRKLLDSAVDDLMYDLRLSVRSSHDAPSLWTVFDRSGSTNTPHASVDYARGLSQRPHQTEEQNHVTEEFDLKDTIKDSNRGTLNLHDVDTLVNNYEDSHRRNRLRQDEYHHEQGDKTFAGALKNSSSKTQSRNIHPSSSPTALHHHSIEPPRPILVSSGDRSNSHSHFFSSSAPIPPPPIGPRLSIDSNISMPSFWQPLSPQFRGPSVSVPDVNHGISSPSSSTAIITPSTRSSTSLSPTAVHGSMASMPQHYDRHRRDSNNHPTMHPPDSSPSSSIHRDHHSQSQHRLSSDLEIARAGHGSKNNGNSYDSSESQWALASTDSDQRIDRHPAHRHQHKLPSVESVPDEGEDEHRRA</sequence>
<feature type="compositionally biased region" description="Basic and acidic residues" evidence="1">
    <location>
        <begin position="38"/>
        <end position="59"/>
    </location>
</feature>
<dbReference type="InterPro" id="IPR055936">
    <property type="entry name" value="DUF7514"/>
</dbReference>
<feature type="compositionally biased region" description="Polar residues" evidence="1">
    <location>
        <begin position="660"/>
        <end position="680"/>
    </location>
</feature>
<dbReference type="EMBL" id="JARVKF010000397">
    <property type="protein sequence ID" value="KAK9417521.1"/>
    <property type="molecule type" value="Genomic_DNA"/>
</dbReference>
<protein>
    <recommendedName>
        <fullName evidence="2">DUF7514 domain-containing protein</fullName>
    </recommendedName>
</protein>